<evidence type="ECO:0000313" key="1">
    <source>
        <dbReference type="EMBL" id="KAK7490775.1"/>
    </source>
</evidence>
<dbReference type="Proteomes" id="UP001519460">
    <property type="component" value="Unassembled WGS sequence"/>
</dbReference>
<protein>
    <submittedName>
        <fullName evidence="1">Uncharacterized protein</fullName>
    </submittedName>
</protein>
<accession>A0ABD0KUE3</accession>
<dbReference type="AlphaFoldDB" id="A0ABD0KUE3"/>
<dbReference type="EMBL" id="JACVVK020000123">
    <property type="protein sequence ID" value="KAK7490775.1"/>
    <property type="molecule type" value="Genomic_DNA"/>
</dbReference>
<name>A0ABD0KUE3_9CAEN</name>
<keyword evidence="2" id="KW-1185">Reference proteome</keyword>
<gene>
    <name evidence="1" type="ORF">BaRGS_00018004</name>
</gene>
<proteinExistence type="predicted"/>
<organism evidence="1 2">
    <name type="scientific">Batillaria attramentaria</name>
    <dbReference type="NCBI Taxonomy" id="370345"/>
    <lineage>
        <taxon>Eukaryota</taxon>
        <taxon>Metazoa</taxon>
        <taxon>Spiralia</taxon>
        <taxon>Lophotrochozoa</taxon>
        <taxon>Mollusca</taxon>
        <taxon>Gastropoda</taxon>
        <taxon>Caenogastropoda</taxon>
        <taxon>Sorbeoconcha</taxon>
        <taxon>Cerithioidea</taxon>
        <taxon>Batillariidae</taxon>
        <taxon>Batillaria</taxon>
    </lineage>
</organism>
<evidence type="ECO:0000313" key="2">
    <source>
        <dbReference type="Proteomes" id="UP001519460"/>
    </source>
</evidence>
<comment type="caution">
    <text evidence="1">The sequence shown here is derived from an EMBL/GenBank/DDBJ whole genome shotgun (WGS) entry which is preliminary data.</text>
</comment>
<sequence length="307" mass="33827">MALLICKTVFTLGIPQQILVHSEDQVPQVEPVTPSPQCVFCVCSVYLLVVRLIIPSRWSRYRIVTVLVITPTRFGLNCDHAGLSDWTTAPHCAPTFIYCVCSGFKRTDRLAGIRQSEAILGSQSAPTARARPTTPERASSCPAADKCIHLGLAGVTEVPVPRARPTSMPILVNNFTPERKFNVFTVYFPLFNGSSDQGATEAYLLSKGKWRRTSVAQRYGQGTTEVWRAVSRLGCLSGLTCFRTLSLRPRHHGGVTEVSNVLVWSYLFSHSVATAKAPRRCDRGVQRPCLVLPVFALCRYGQGTTEV</sequence>
<reference evidence="1 2" key="1">
    <citation type="journal article" date="2023" name="Sci. Data">
        <title>Genome assembly of the Korean intertidal mud-creeper Batillaria attramentaria.</title>
        <authorList>
            <person name="Patra A.K."/>
            <person name="Ho P.T."/>
            <person name="Jun S."/>
            <person name="Lee S.J."/>
            <person name="Kim Y."/>
            <person name="Won Y.J."/>
        </authorList>
    </citation>
    <scope>NUCLEOTIDE SEQUENCE [LARGE SCALE GENOMIC DNA]</scope>
    <source>
        <strain evidence="1">Wonlab-2016</strain>
    </source>
</reference>